<keyword evidence="3" id="KW-1185">Reference proteome</keyword>
<comment type="caution">
    <text evidence="2">The sequence shown here is derived from an EMBL/GenBank/DDBJ whole genome shotgun (WGS) entry which is preliminary data.</text>
</comment>
<dbReference type="Proteomes" id="UP001519460">
    <property type="component" value="Unassembled WGS sequence"/>
</dbReference>
<dbReference type="EMBL" id="JACVVK020000083">
    <property type="protein sequence ID" value="KAK7494458.1"/>
    <property type="molecule type" value="Genomic_DNA"/>
</dbReference>
<protein>
    <submittedName>
        <fullName evidence="2">Uncharacterized protein</fullName>
    </submittedName>
</protein>
<evidence type="ECO:0000256" key="1">
    <source>
        <dbReference type="SAM" id="MobiDB-lite"/>
    </source>
</evidence>
<feature type="region of interest" description="Disordered" evidence="1">
    <location>
        <begin position="1"/>
        <end position="22"/>
    </location>
</feature>
<evidence type="ECO:0000313" key="2">
    <source>
        <dbReference type="EMBL" id="KAK7494458.1"/>
    </source>
</evidence>
<dbReference type="AlphaFoldDB" id="A0ABD0L5C3"/>
<organism evidence="2 3">
    <name type="scientific">Batillaria attramentaria</name>
    <dbReference type="NCBI Taxonomy" id="370345"/>
    <lineage>
        <taxon>Eukaryota</taxon>
        <taxon>Metazoa</taxon>
        <taxon>Spiralia</taxon>
        <taxon>Lophotrochozoa</taxon>
        <taxon>Mollusca</taxon>
        <taxon>Gastropoda</taxon>
        <taxon>Caenogastropoda</taxon>
        <taxon>Sorbeoconcha</taxon>
        <taxon>Cerithioidea</taxon>
        <taxon>Batillariidae</taxon>
        <taxon>Batillaria</taxon>
    </lineage>
</organism>
<sequence length="82" mass="8964">MAEGQGQGQSPKGPQGPHYPPKKFIKKCKSATFALDGMLYTISKYTLMFFTSHLIIVWVNICSHPVTSVTVAIGGMVCDPYL</sequence>
<gene>
    <name evidence="2" type="ORF">BaRGS_00014350</name>
</gene>
<name>A0ABD0L5C3_9CAEN</name>
<proteinExistence type="predicted"/>
<accession>A0ABD0L5C3</accession>
<reference evidence="2 3" key="1">
    <citation type="journal article" date="2023" name="Sci. Data">
        <title>Genome assembly of the Korean intertidal mud-creeper Batillaria attramentaria.</title>
        <authorList>
            <person name="Patra A.K."/>
            <person name="Ho P.T."/>
            <person name="Jun S."/>
            <person name="Lee S.J."/>
            <person name="Kim Y."/>
            <person name="Won Y.J."/>
        </authorList>
    </citation>
    <scope>NUCLEOTIDE SEQUENCE [LARGE SCALE GENOMIC DNA]</scope>
    <source>
        <strain evidence="2">Wonlab-2016</strain>
    </source>
</reference>
<evidence type="ECO:0000313" key="3">
    <source>
        <dbReference type="Proteomes" id="UP001519460"/>
    </source>
</evidence>